<dbReference type="EMBL" id="JBICCN010000373">
    <property type="protein sequence ID" value="KAL3072778.1"/>
    <property type="molecule type" value="Genomic_DNA"/>
</dbReference>
<feature type="compositionally biased region" description="Acidic residues" evidence="1">
    <location>
        <begin position="1107"/>
        <end position="1121"/>
    </location>
</feature>
<keyword evidence="4" id="KW-1185">Reference proteome</keyword>
<feature type="compositionally biased region" description="Polar residues" evidence="1">
    <location>
        <begin position="823"/>
        <end position="854"/>
    </location>
</feature>
<organism evidence="3 4">
    <name type="scientific">Heterodera schachtii</name>
    <name type="common">Sugarbeet cyst nematode worm</name>
    <name type="synonym">Tylenchus schachtii</name>
    <dbReference type="NCBI Taxonomy" id="97005"/>
    <lineage>
        <taxon>Eukaryota</taxon>
        <taxon>Metazoa</taxon>
        <taxon>Ecdysozoa</taxon>
        <taxon>Nematoda</taxon>
        <taxon>Chromadorea</taxon>
        <taxon>Rhabditida</taxon>
        <taxon>Tylenchina</taxon>
        <taxon>Tylenchomorpha</taxon>
        <taxon>Tylenchoidea</taxon>
        <taxon>Heteroderidae</taxon>
        <taxon>Heteroderinae</taxon>
        <taxon>Heterodera</taxon>
    </lineage>
</organism>
<dbReference type="CDD" id="cd15457">
    <property type="entry name" value="NADAR"/>
    <property type="match status" value="3"/>
</dbReference>
<comment type="caution">
    <text evidence="3">The sequence shown here is derived from an EMBL/GenBank/DDBJ whole genome shotgun (WGS) entry which is preliminary data.</text>
</comment>
<feature type="domain" description="NADAR" evidence="2">
    <location>
        <begin position="237"/>
        <end position="412"/>
    </location>
</feature>
<gene>
    <name evidence="3" type="ORF">niasHS_017752</name>
</gene>
<protein>
    <recommendedName>
        <fullName evidence="2">NADAR domain-containing protein</fullName>
    </recommendedName>
</protein>
<dbReference type="Gene3D" id="1.10.357.40">
    <property type="entry name" value="YbiA-like"/>
    <property type="match status" value="3"/>
</dbReference>
<evidence type="ECO:0000313" key="4">
    <source>
        <dbReference type="Proteomes" id="UP001620645"/>
    </source>
</evidence>
<dbReference type="Proteomes" id="UP001620645">
    <property type="component" value="Unassembled WGS sequence"/>
</dbReference>
<accession>A0ABD2I1D2</accession>
<dbReference type="SUPFAM" id="SSF143990">
    <property type="entry name" value="YbiA-like"/>
    <property type="match status" value="3"/>
</dbReference>
<feature type="compositionally biased region" description="Polar residues" evidence="1">
    <location>
        <begin position="861"/>
        <end position="886"/>
    </location>
</feature>
<feature type="region of interest" description="Disordered" evidence="1">
    <location>
        <begin position="817"/>
        <end position="1121"/>
    </location>
</feature>
<feature type="compositionally biased region" description="Basic and acidic residues" evidence="1">
    <location>
        <begin position="989"/>
        <end position="1000"/>
    </location>
</feature>
<evidence type="ECO:0000313" key="3">
    <source>
        <dbReference type="EMBL" id="KAL3072778.1"/>
    </source>
</evidence>
<reference evidence="3 4" key="1">
    <citation type="submission" date="2024-10" db="EMBL/GenBank/DDBJ databases">
        <authorList>
            <person name="Kim D."/>
        </authorList>
    </citation>
    <scope>NUCLEOTIDE SEQUENCE [LARGE SCALE GENOMIC DNA]</scope>
    <source>
        <strain evidence="3">Taebaek</strain>
    </source>
</reference>
<feature type="compositionally biased region" description="Low complexity" evidence="1">
    <location>
        <begin position="1066"/>
        <end position="1082"/>
    </location>
</feature>
<name>A0ABD2I1D2_HETSC</name>
<proteinExistence type="predicted"/>
<sequence>MVIATPPATMEEGRILLVGNESDILHSAFCFPLNEGGKRYPSADHYAHAQILTQLKLDEVHILELLATSSGNVPRKARELLQSNMPHGHDMNSLAQYLITSRQSYTMLGLRLRAEQDKRFRQTLMETGDSLLIVCDRRDPELGIGMDDEQFVAFARHRHANAERISTWMHDEKQRPRELGQNQLGFFLMWLRYELREKEKAGWLSTVEIRTEGLSTDQDDLPVSISVSDFALALQGPFQPLSNYYALPFEFKGESYRSVEHYAYQRLFEAMKFPPEEVMRLRTTVKPADVAKCAQKVFDKQQVDSSEIEHKANRLDRWRQSAMKHKVTKNDYLQKLLLSTGHAILLETTSEADLRWTIGTDEFEIQHLLTKKYVSPQLLVQWMCGRARPPPSLAHLGGNKTGLLLMEVRAKLGHGETHRMPLISPLTSGSLLRPALSNHMICFTPESVLHPFYPTPIRHPNFVFNVDGDPFPSATHLVAQMAIKFLGVNQSCMEWIMEPTDGPECWWRLHSVICEQIQLPLEKVQQWYMEERQKALKEAMKIQFDQHPALLRVLLDTQDAFLVCCCRFSAVEAELNIGMRERDLRLWLTQIRQNTKQLMDLCLRPMAFRPPFFGGNRIGLLLMELRREFILNGAFANQLPELPLNVDTILGSDSPMENFVTTAPFDVLNPLNFTAIWANPYLLMMKHQGDGSSAGAIAVNAELTERNWANALSKKHPPLLISRDDTFVESAFSQMFGEIGLTNVPSSNGTLHSENGLSGGYNTLEEMSHEMLRTLYIKMSSHFRTQMSELDEMQQQINVRSRESSRLQELRRTLERTRDQLEKGTSAQLPSVPSNALGQQSTTSATHQNDSTGNGPPPPANQSLAMSAQWTQAAAISSGQTHQTQRPPAFPQRMDHQTVHGLGRDEIPSQEGPPLRSLPFPPPFHQRQMPLGRSDGHPMDVAGKIPSLFSQELSPLPHSASLSASTQRRQTPPPSAHKREYPPSYGQNEDNRRGRWERGSNGRRARRGGPGGGRPTDRSFSPPYARRSGARVPLSPVRVSGANAVEPERQRAPPSYQRASHQKGMSTTAASPTPKATTEAPSVQRKSSTGEAQQPPPPKRPKRVVDEAELSEGEILSDEED</sequence>
<evidence type="ECO:0000256" key="1">
    <source>
        <dbReference type="SAM" id="MobiDB-lite"/>
    </source>
</evidence>
<evidence type="ECO:0000259" key="2">
    <source>
        <dbReference type="Pfam" id="PF08719"/>
    </source>
</evidence>
<dbReference type="Pfam" id="PF08719">
    <property type="entry name" value="NADAR"/>
    <property type="match status" value="1"/>
</dbReference>
<feature type="compositionally biased region" description="Low complexity" evidence="1">
    <location>
        <begin position="953"/>
        <end position="965"/>
    </location>
</feature>
<dbReference type="AlphaFoldDB" id="A0ABD2I1D2"/>
<feature type="compositionally biased region" description="Basic and acidic residues" evidence="1">
    <location>
        <begin position="893"/>
        <end position="907"/>
    </location>
</feature>
<dbReference type="InterPro" id="IPR037238">
    <property type="entry name" value="YbiA-like_sf"/>
</dbReference>
<dbReference type="InterPro" id="IPR012816">
    <property type="entry name" value="NADAR"/>
</dbReference>